<dbReference type="KEGG" id="prn:BW723_02930"/>
<dbReference type="SUPFAM" id="SSF48452">
    <property type="entry name" value="TPR-like"/>
    <property type="match status" value="1"/>
</dbReference>
<organism evidence="1 2">
    <name type="scientific">Polaribacter reichenbachii</name>
    <dbReference type="NCBI Taxonomy" id="996801"/>
    <lineage>
        <taxon>Bacteria</taxon>
        <taxon>Pseudomonadati</taxon>
        <taxon>Bacteroidota</taxon>
        <taxon>Flavobacteriia</taxon>
        <taxon>Flavobacteriales</taxon>
        <taxon>Flavobacteriaceae</taxon>
    </lineage>
</organism>
<dbReference type="InterPro" id="IPR011990">
    <property type="entry name" value="TPR-like_helical_dom_sf"/>
</dbReference>
<dbReference type="EMBL" id="LSFL01000035">
    <property type="protein sequence ID" value="OBY63665.1"/>
    <property type="molecule type" value="Genomic_DNA"/>
</dbReference>
<proteinExistence type="predicted"/>
<evidence type="ECO:0000313" key="1">
    <source>
        <dbReference type="EMBL" id="OBY63665.1"/>
    </source>
</evidence>
<dbReference type="InterPro" id="IPR019734">
    <property type="entry name" value="TPR_rpt"/>
</dbReference>
<dbReference type="SMART" id="SM00028">
    <property type="entry name" value="TPR"/>
    <property type="match status" value="4"/>
</dbReference>
<accession>A0A1B8TW23</accession>
<gene>
    <name evidence="1" type="ORF">LPB301_12770</name>
</gene>
<dbReference type="OrthoDB" id="1465784at2"/>
<comment type="caution">
    <text evidence="1">The sequence shown here is derived from an EMBL/GenBank/DDBJ whole genome shotgun (WGS) entry which is preliminary data.</text>
</comment>
<evidence type="ECO:0000313" key="2">
    <source>
        <dbReference type="Proteomes" id="UP000092612"/>
    </source>
</evidence>
<dbReference type="AlphaFoldDB" id="A0A1B8TW23"/>
<dbReference type="Proteomes" id="UP000092612">
    <property type="component" value="Unassembled WGS sequence"/>
</dbReference>
<keyword evidence="2" id="KW-1185">Reference proteome</keyword>
<name>A0A1B8TW23_9FLAO</name>
<dbReference type="Pfam" id="PF13181">
    <property type="entry name" value="TPR_8"/>
    <property type="match status" value="1"/>
</dbReference>
<sequence>MYSRKKIDKNNKSHFTKIKLSLLSLFFMLISVNVLSQDSIPEKEDLTEEAELKFQHYFFKALSEKSIGNHQKAIENLENCNQILTNDVAVFFEFSKNYLLLNNTLLAKEYINRALAKDENNLWMLKHLVKINQEEKNYTEAIENQKKIIEINPKEKEFLVRLYLYDRQYQKAFSLMNSLEKDNMLSARLRRIKYTLENTKLTENKVDNPTDITGLINQFKTDKSYKVLEQILNLSADKPSELLKFSEEGILLFPAQPFVYLMKAKALNYQKNYKNALSTLQNGIDFVIEDKMEVDFYNEFAKTYKGLGNVKEENKYLQKANKLKS</sequence>
<reference evidence="2" key="1">
    <citation type="submission" date="2016-02" db="EMBL/GenBank/DDBJ databases">
        <title>Paenibacillus sp. LPB0068, isolated from Crassostrea gigas.</title>
        <authorList>
            <person name="Shin S.-K."/>
            <person name="Yi H."/>
        </authorList>
    </citation>
    <scope>NUCLEOTIDE SEQUENCE [LARGE SCALE GENOMIC DNA]</scope>
    <source>
        <strain evidence="2">KCTC 23969</strain>
    </source>
</reference>
<dbReference type="Gene3D" id="1.25.40.10">
    <property type="entry name" value="Tetratricopeptide repeat domain"/>
    <property type="match status" value="2"/>
</dbReference>
<dbReference type="STRING" id="996801.BW723_02930"/>
<protein>
    <submittedName>
        <fullName evidence="1">Uncharacterized protein</fullName>
    </submittedName>
</protein>